<dbReference type="Proteomes" id="UP000253426">
    <property type="component" value="Unassembled WGS sequence"/>
</dbReference>
<name>A0A366HWA9_9BACT</name>
<comment type="caution">
    <text evidence="2">The sequence shown here is derived from an EMBL/GenBank/DDBJ whole genome shotgun (WGS) entry which is preliminary data.</text>
</comment>
<keyword evidence="1" id="KW-1133">Transmembrane helix</keyword>
<dbReference type="AlphaFoldDB" id="A0A366HWA9"/>
<sequence length="71" mass="7568">MPVVRVVVPVAAAEAHGCMMMMVVTMVAVLLGLLAMVVVIMVVPVACFYRQREGECGDQHGGEHDGRAEEA</sequence>
<evidence type="ECO:0000313" key="3">
    <source>
        <dbReference type="Proteomes" id="UP000253426"/>
    </source>
</evidence>
<accession>A0A366HWA9</accession>
<gene>
    <name evidence="2" type="ORF">DES53_101574</name>
</gene>
<keyword evidence="1" id="KW-0812">Transmembrane</keyword>
<protein>
    <submittedName>
        <fullName evidence="2">Uncharacterized protein</fullName>
    </submittedName>
</protein>
<dbReference type="RefSeq" id="WP_170156804.1">
    <property type="nucleotide sequence ID" value="NZ_QNRR01000001.1"/>
</dbReference>
<evidence type="ECO:0000256" key="1">
    <source>
        <dbReference type="SAM" id="Phobius"/>
    </source>
</evidence>
<keyword evidence="3" id="KW-1185">Reference proteome</keyword>
<evidence type="ECO:0000313" key="2">
    <source>
        <dbReference type="EMBL" id="RBP47775.1"/>
    </source>
</evidence>
<keyword evidence="1" id="KW-0472">Membrane</keyword>
<dbReference type="EMBL" id="QNRR01000001">
    <property type="protein sequence ID" value="RBP47775.1"/>
    <property type="molecule type" value="Genomic_DNA"/>
</dbReference>
<reference evidence="2 3" key="1">
    <citation type="submission" date="2018-06" db="EMBL/GenBank/DDBJ databases">
        <title>Genomic Encyclopedia of Type Strains, Phase IV (KMG-IV): sequencing the most valuable type-strain genomes for metagenomic binning, comparative biology and taxonomic classification.</title>
        <authorList>
            <person name="Goeker M."/>
        </authorList>
    </citation>
    <scope>NUCLEOTIDE SEQUENCE [LARGE SCALE GENOMIC DNA]</scope>
    <source>
        <strain evidence="2 3">DSM 25532</strain>
    </source>
</reference>
<feature type="transmembrane region" description="Helical" evidence="1">
    <location>
        <begin position="20"/>
        <end position="43"/>
    </location>
</feature>
<proteinExistence type="predicted"/>
<organism evidence="2 3">
    <name type="scientific">Roseimicrobium gellanilyticum</name>
    <dbReference type="NCBI Taxonomy" id="748857"/>
    <lineage>
        <taxon>Bacteria</taxon>
        <taxon>Pseudomonadati</taxon>
        <taxon>Verrucomicrobiota</taxon>
        <taxon>Verrucomicrobiia</taxon>
        <taxon>Verrucomicrobiales</taxon>
        <taxon>Verrucomicrobiaceae</taxon>
        <taxon>Roseimicrobium</taxon>
    </lineage>
</organism>